<dbReference type="RefSeq" id="WP_284098996.1">
    <property type="nucleotide sequence ID" value="NZ_JARRAF010000001.1"/>
</dbReference>
<dbReference type="InterPro" id="IPR036291">
    <property type="entry name" value="NAD(P)-bd_dom_sf"/>
</dbReference>
<sequence length="362" mass="38041">MPAKKSSRFRIAIIGLGDLGQRLALKLADHPAVGELLLLGRQTEAGSALARLVNACGDCRARFMALDALNEDAVASMLAAERPDLLVQCASLISPWLLFERHDPLAKTLLQAGFALQLPAQLAVVHRVMRACRAADFRGPVVNCSFPDATHPVLACAGLAPTVGVGNAGMILGLVRATLRDHGITWPLRLLAHHAHVGAVATANVARLAAEIPPPRLFAGDNELPPEWAFAGPALPQTRELNSLTAAHASQVIGALLPDSATLRTAVPGPLGLPGGWPVIMGNGAITLDLPSQVSQAEALAYHQSAAVADGIARIDADGTVHLTTHLQQTVAAIAPELAEPLSLDQAFPRFLLLQDLLRRPV</sequence>
<proteinExistence type="predicted"/>
<evidence type="ECO:0000313" key="1">
    <source>
        <dbReference type="EMBL" id="MDK2122718.1"/>
    </source>
</evidence>
<comment type="caution">
    <text evidence="1">The sequence shown here is derived from an EMBL/GenBank/DDBJ whole genome shotgun (WGS) entry which is preliminary data.</text>
</comment>
<accession>A0ABT7DRL8</accession>
<evidence type="ECO:0008006" key="3">
    <source>
        <dbReference type="Google" id="ProtNLM"/>
    </source>
</evidence>
<name>A0ABT7DRL8_9NEIS</name>
<organism evidence="1 2">
    <name type="scientific">Parachitinimonas caeni</name>
    <dbReference type="NCBI Taxonomy" id="3031301"/>
    <lineage>
        <taxon>Bacteria</taxon>
        <taxon>Pseudomonadati</taxon>
        <taxon>Pseudomonadota</taxon>
        <taxon>Betaproteobacteria</taxon>
        <taxon>Neisseriales</taxon>
        <taxon>Chitinibacteraceae</taxon>
        <taxon>Parachitinimonas</taxon>
    </lineage>
</organism>
<dbReference type="Gene3D" id="3.40.50.720">
    <property type="entry name" value="NAD(P)-binding Rossmann-like Domain"/>
    <property type="match status" value="1"/>
</dbReference>
<dbReference type="SUPFAM" id="SSF51735">
    <property type="entry name" value="NAD(P)-binding Rossmann-fold domains"/>
    <property type="match status" value="1"/>
</dbReference>
<keyword evidence="2" id="KW-1185">Reference proteome</keyword>
<reference evidence="1" key="1">
    <citation type="submission" date="2023-03" db="EMBL/GenBank/DDBJ databases">
        <title>Chitinimonas shenzhenensis gen. nov., sp. nov., a novel member of family Burkholderiaceae isolated from activated sludge collected in Shen Zhen, China.</title>
        <authorList>
            <person name="Wang X."/>
        </authorList>
    </citation>
    <scope>NUCLEOTIDE SEQUENCE</scope>
    <source>
        <strain evidence="1">DQS-5</strain>
    </source>
</reference>
<evidence type="ECO:0000313" key="2">
    <source>
        <dbReference type="Proteomes" id="UP001172778"/>
    </source>
</evidence>
<protein>
    <recommendedName>
        <fullName evidence="3">Saccharopine dehydrogenase NADP binding domain-containing protein</fullName>
    </recommendedName>
</protein>
<dbReference type="EMBL" id="JARRAF010000001">
    <property type="protein sequence ID" value="MDK2122718.1"/>
    <property type="molecule type" value="Genomic_DNA"/>
</dbReference>
<dbReference type="Proteomes" id="UP001172778">
    <property type="component" value="Unassembled WGS sequence"/>
</dbReference>
<gene>
    <name evidence="1" type="ORF">PZA18_01505</name>
</gene>